<keyword evidence="3" id="KW-1185">Reference proteome</keyword>
<proteinExistence type="predicted"/>
<organism evidence="2 3">
    <name type="scientific">Hirundo rustica rustica</name>
    <dbReference type="NCBI Taxonomy" id="333673"/>
    <lineage>
        <taxon>Eukaryota</taxon>
        <taxon>Metazoa</taxon>
        <taxon>Chordata</taxon>
        <taxon>Craniata</taxon>
        <taxon>Vertebrata</taxon>
        <taxon>Euteleostomi</taxon>
        <taxon>Archelosauria</taxon>
        <taxon>Archosauria</taxon>
        <taxon>Dinosauria</taxon>
        <taxon>Saurischia</taxon>
        <taxon>Theropoda</taxon>
        <taxon>Coelurosauria</taxon>
        <taxon>Aves</taxon>
        <taxon>Neognathae</taxon>
        <taxon>Neoaves</taxon>
        <taxon>Telluraves</taxon>
        <taxon>Australaves</taxon>
        <taxon>Passeriformes</taxon>
        <taxon>Sylvioidea</taxon>
        <taxon>Hirundinidae</taxon>
        <taxon>Hirundo</taxon>
    </lineage>
</organism>
<reference evidence="2 3" key="1">
    <citation type="submission" date="2018-07" db="EMBL/GenBank/DDBJ databases">
        <title>A high quality draft genome assembly of the barn swallow (H. rustica rustica).</title>
        <authorList>
            <person name="Formenti G."/>
            <person name="Chiara M."/>
            <person name="Poveda L."/>
            <person name="Francoijs K.-J."/>
            <person name="Bonisoli-Alquati A."/>
            <person name="Canova L."/>
            <person name="Gianfranceschi L."/>
            <person name="Horner D.S."/>
            <person name="Saino N."/>
        </authorList>
    </citation>
    <scope>NUCLEOTIDE SEQUENCE [LARGE SCALE GENOMIC DNA]</scope>
    <source>
        <strain evidence="2">Chelidonia</strain>
        <tissue evidence="2">Blood</tissue>
    </source>
</reference>
<feature type="compositionally biased region" description="Basic and acidic residues" evidence="1">
    <location>
        <begin position="121"/>
        <end position="140"/>
    </location>
</feature>
<protein>
    <submittedName>
        <fullName evidence="2">Uncharacterized protein</fullName>
    </submittedName>
</protein>
<feature type="compositionally biased region" description="Basic and acidic residues" evidence="1">
    <location>
        <begin position="8"/>
        <end position="18"/>
    </location>
</feature>
<feature type="region of interest" description="Disordered" evidence="1">
    <location>
        <begin position="112"/>
        <end position="140"/>
    </location>
</feature>
<dbReference type="Proteomes" id="UP000269221">
    <property type="component" value="Unassembled WGS sequence"/>
</dbReference>
<evidence type="ECO:0000313" key="2">
    <source>
        <dbReference type="EMBL" id="RMC07863.1"/>
    </source>
</evidence>
<dbReference type="OrthoDB" id="9950135at2759"/>
<sequence length="140" mass="15393">MYVSGFVGKEKGTERESVRANQSLQGRHRSTCKGKECSVSTEAPWQYSNPSSSSIDQSRLTQAALGKGEAPEHLQYINDIIVSGNTAREEFEKGEKIIHILLEAAFAIKKSKVKGPCPRDPVPESKVARRTASDTHQGHQ</sequence>
<feature type="region of interest" description="Disordered" evidence="1">
    <location>
        <begin position="1"/>
        <end position="29"/>
    </location>
</feature>
<evidence type="ECO:0000313" key="3">
    <source>
        <dbReference type="Proteomes" id="UP000269221"/>
    </source>
</evidence>
<name>A0A3M0K3T5_HIRRU</name>
<accession>A0A3M0K3T5</accession>
<gene>
    <name evidence="2" type="ORF">DUI87_15332</name>
</gene>
<dbReference type="EMBL" id="QRBI01000119">
    <property type="protein sequence ID" value="RMC07863.1"/>
    <property type="molecule type" value="Genomic_DNA"/>
</dbReference>
<comment type="caution">
    <text evidence="2">The sequence shown here is derived from an EMBL/GenBank/DDBJ whole genome shotgun (WGS) entry which is preliminary data.</text>
</comment>
<dbReference type="AlphaFoldDB" id="A0A3M0K3T5"/>
<evidence type="ECO:0000256" key="1">
    <source>
        <dbReference type="SAM" id="MobiDB-lite"/>
    </source>
</evidence>